<organism evidence="1 2">
    <name type="scientific">Zancudomyces culisetae</name>
    <name type="common">Gut fungus</name>
    <name type="synonym">Smittium culisetae</name>
    <dbReference type="NCBI Taxonomy" id="1213189"/>
    <lineage>
        <taxon>Eukaryota</taxon>
        <taxon>Fungi</taxon>
        <taxon>Fungi incertae sedis</taxon>
        <taxon>Zoopagomycota</taxon>
        <taxon>Kickxellomycotina</taxon>
        <taxon>Harpellomycetes</taxon>
        <taxon>Harpellales</taxon>
        <taxon>Legeriomycetaceae</taxon>
        <taxon>Zancudomyces</taxon>
    </lineage>
</organism>
<name>A0A1R1PIE3_ZANCU</name>
<accession>A0A1R1PIE3</accession>
<dbReference type="Proteomes" id="UP000188320">
    <property type="component" value="Unassembled WGS sequence"/>
</dbReference>
<dbReference type="AlphaFoldDB" id="A0A1R1PIE3"/>
<keyword evidence="2" id="KW-1185">Reference proteome</keyword>
<sequence>MRRGPFADVTTGCLNTTPLDKNVSSSVPPASFTILMSFSETSPLCVAGLTLDTRSTESTAIGANVLEYWLTIFEPSDVVAHLSSVSRSSPAIFTSKVPICSIAYSLLFLNPSTILVGCTPLPSSFSLSANRLPANTTTEVVPSPASASCACDKSTNIRAAG</sequence>
<proteinExistence type="predicted"/>
<reference evidence="2" key="1">
    <citation type="submission" date="2017-01" db="EMBL/GenBank/DDBJ databases">
        <authorList>
            <person name="Wang Y."/>
            <person name="White M."/>
            <person name="Kvist S."/>
            <person name="Moncalvo J.-M."/>
        </authorList>
    </citation>
    <scope>NUCLEOTIDE SEQUENCE [LARGE SCALE GENOMIC DNA]</scope>
    <source>
        <strain evidence="2">COL-18-3</strain>
    </source>
</reference>
<dbReference type="OrthoDB" id="10536444at2759"/>
<evidence type="ECO:0000313" key="1">
    <source>
        <dbReference type="EMBL" id="OMH80708.1"/>
    </source>
</evidence>
<dbReference type="EMBL" id="LSSK01001104">
    <property type="protein sequence ID" value="OMH80708.1"/>
    <property type="molecule type" value="Genomic_DNA"/>
</dbReference>
<protein>
    <submittedName>
        <fullName evidence="1">Uncharacterized protein</fullName>
    </submittedName>
</protein>
<gene>
    <name evidence="1" type="ORF">AX774_g5847</name>
</gene>
<evidence type="ECO:0000313" key="2">
    <source>
        <dbReference type="Proteomes" id="UP000188320"/>
    </source>
</evidence>
<comment type="caution">
    <text evidence="1">The sequence shown here is derived from an EMBL/GenBank/DDBJ whole genome shotgun (WGS) entry which is preliminary data.</text>
</comment>